<dbReference type="EMBL" id="BMCI01000006">
    <property type="protein sequence ID" value="GGC66709.1"/>
    <property type="molecule type" value="Genomic_DNA"/>
</dbReference>
<evidence type="ECO:0000313" key="3">
    <source>
        <dbReference type="Proteomes" id="UP000646833"/>
    </source>
</evidence>
<proteinExistence type="predicted"/>
<gene>
    <name evidence="2" type="ORF">GCM10007209_31030</name>
</gene>
<dbReference type="InterPro" id="IPR029068">
    <property type="entry name" value="Glyas_Bleomycin-R_OHBP_Dase"/>
</dbReference>
<dbReference type="Pfam" id="PF13669">
    <property type="entry name" value="Glyoxalase_4"/>
    <property type="match status" value="1"/>
</dbReference>
<dbReference type="SUPFAM" id="SSF54593">
    <property type="entry name" value="Glyoxalase/Bleomycin resistance protein/Dihydroxybiphenyl dioxygenase"/>
    <property type="match status" value="1"/>
</dbReference>
<comment type="caution">
    <text evidence="2">The sequence shown here is derived from an EMBL/GenBank/DDBJ whole genome shotgun (WGS) entry which is preliminary data.</text>
</comment>
<dbReference type="RefSeq" id="WP_007276379.1">
    <property type="nucleotide sequence ID" value="NZ_BMCI01000006.1"/>
</dbReference>
<dbReference type="AlphaFoldDB" id="A0A830E102"/>
<dbReference type="Gene3D" id="3.10.180.10">
    <property type="entry name" value="2,3-Dihydroxybiphenyl 1,2-Dioxygenase, domain 1"/>
    <property type="match status" value="1"/>
</dbReference>
<dbReference type="PROSITE" id="PS51819">
    <property type="entry name" value="VOC"/>
    <property type="match status" value="1"/>
</dbReference>
<name>A0A830E102_9EURY</name>
<dbReference type="InterPro" id="IPR037523">
    <property type="entry name" value="VOC_core"/>
</dbReference>
<organism evidence="2 3">
    <name type="scientific">Haloferax sulfurifontis</name>
    <dbReference type="NCBI Taxonomy" id="255616"/>
    <lineage>
        <taxon>Archaea</taxon>
        <taxon>Methanobacteriati</taxon>
        <taxon>Methanobacteriota</taxon>
        <taxon>Stenosarchaea group</taxon>
        <taxon>Halobacteria</taxon>
        <taxon>Halobacteriales</taxon>
        <taxon>Haloferacaceae</taxon>
        <taxon>Haloferax</taxon>
    </lineage>
</organism>
<reference evidence="2" key="2">
    <citation type="submission" date="2020-09" db="EMBL/GenBank/DDBJ databases">
        <authorList>
            <person name="Sun Q."/>
            <person name="Sedlacek I."/>
        </authorList>
    </citation>
    <scope>NUCLEOTIDE SEQUENCE</scope>
    <source>
        <strain evidence="2">CCM 7217</strain>
    </source>
</reference>
<accession>A0A830E102</accession>
<protein>
    <recommendedName>
        <fullName evidence="1">VOC domain-containing protein</fullName>
    </recommendedName>
</protein>
<sequence length="133" mass="14748">MVVPETFSHIGLRTVDVANTVASLEDLLGVNVMDQGRIKKGDWERDVQYAALELADKTVFVVHPTPYEAAGLVEPLEPGIAHYGVEVDNIDTALEDWNDDEILMEPFELDETRYAFCSGPDNTRIELVESPTG</sequence>
<evidence type="ECO:0000313" key="2">
    <source>
        <dbReference type="EMBL" id="GGC66709.1"/>
    </source>
</evidence>
<dbReference type="Proteomes" id="UP000646833">
    <property type="component" value="Unassembled WGS sequence"/>
</dbReference>
<evidence type="ECO:0000259" key="1">
    <source>
        <dbReference type="PROSITE" id="PS51819"/>
    </source>
</evidence>
<feature type="domain" description="VOC" evidence="1">
    <location>
        <begin position="6"/>
        <end position="130"/>
    </location>
</feature>
<reference evidence="2" key="1">
    <citation type="journal article" date="2014" name="Int. J. Syst. Evol. Microbiol.">
        <title>Complete genome sequence of Corynebacterium casei LMG S-19264T (=DSM 44701T), isolated from a smear-ripened cheese.</title>
        <authorList>
            <consortium name="US DOE Joint Genome Institute (JGI-PGF)"/>
            <person name="Walter F."/>
            <person name="Albersmeier A."/>
            <person name="Kalinowski J."/>
            <person name="Ruckert C."/>
        </authorList>
    </citation>
    <scope>NUCLEOTIDE SEQUENCE</scope>
    <source>
        <strain evidence="2">CCM 7217</strain>
    </source>
</reference>